<dbReference type="GO" id="GO:0005506">
    <property type="term" value="F:iron ion binding"/>
    <property type="evidence" value="ECO:0007669"/>
    <property type="project" value="InterPro"/>
</dbReference>
<evidence type="ECO:0000256" key="1">
    <source>
        <dbReference type="ARBA" id="ARBA00010617"/>
    </source>
</evidence>
<dbReference type="GO" id="GO:0020037">
    <property type="term" value="F:heme binding"/>
    <property type="evidence" value="ECO:0007669"/>
    <property type="project" value="InterPro"/>
</dbReference>
<dbReference type="Proteomes" id="UP000596742">
    <property type="component" value="Unassembled WGS sequence"/>
</dbReference>
<dbReference type="InterPro" id="IPR052666">
    <property type="entry name" value="CYP450_20A1-like"/>
</dbReference>
<reference evidence="4" key="1">
    <citation type="submission" date="2018-11" db="EMBL/GenBank/DDBJ databases">
        <authorList>
            <person name="Alioto T."/>
            <person name="Alioto T."/>
        </authorList>
    </citation>
    <scope>NUCLEOTIDE SEQUENCE</scope>
</reference>
<dbReference type="AlphaFoldDB" id="A0A8B6EUB2"/>
<dbReference type="GO" id="GO:0004497">
    <property type="term" value="F:monooxygenase activity"/>
    <property type="evidence" value="ECO:0007669"/>
    <property type="project" value="InterPro"/>
</dbReference>
<accession>A0A8B6EUB2</accession>
<organism evidence="4 5">
    <name type="scientific">Mytilus galloprovincialis</name>
    <name type="common">Mediterranean mussel</name>
    <dbReference type="NCBI Taxonomy" id="29158"/>
    <lineage>
        <taxon>Eukaryota</taxon>
        <taxon>Metazoa</taxon>
        <taxon>Spiralia</taxon>
        <taxon>Lophotrochozoa</taxon>
        <taxon>Mollusca</taxon>
        <taxon>Bivalvia</taxon>
        <taxon>Autobranchia</taxon>
        <taxon>Pteriomorphia</taxon>
        <taxon>Mytilida</taxon>
        <taxon>Mytiloidea</taxon>
        <taxon>Mytilidae</taxon>
        <taxon>Mytilinae</taxon>
        <taxon>Mytilus</taxon>
    </lineage>
</organism>
<evidence type="ECO:0000256" key="2">
    <source>
        <dbReference type="PIRSR" id="PIRSR602401-1"/>
    </source>
</evidence>
<dbReference type="InterPro" id="IPR001128">
    <property type="entry name" value="Cyt_P450"/>
</dbReference>
<dbReference type="EMBL" id="UYJE01005737">
    <property type="protein sequence ID" value="VDI39882.1"/>
    <property type="molecule type" value="Genomic_DNA"/>
</dbReference>
<dbReference type="InterPro" id="IPR036396">
    <property type="entry name" value="Cyt_P450_sf"/>
</dbReference>
<evidence type="ECO:0000256" key="3">
    <source>
        <dbReference type="SAM" id="MobiDB-lite"/>
    </source>
</evidence>
<dbReference type="PANTHER" id="PTHR24280:SF4">
    <property type="entry name" value="CYTOCHROME P450 20A1"/>
    <property type="match status" value="1"/>
</dbReference>
<dbReference type="GO" id="GO:0016020">
    <property type="term" value="C:membrane"/>
    <property type="evidence" value="ECO:0007669"/>
    <property type="project" value="TreeGrafter"/>
</dbReference>
<evidence type="ECO:0000313" key="5">
    <source>
        <dbReference type="Proteomes" id="UP000596742"/>
    </source>
</evidence>
<dbReference type="InterPro" id="IPR002401">
    <property type="entry name" value="Cyt_P450_E_grp-I"/>
</dbReference>
<gene>
    <name evidence="4" type="ORF">MGAL_10B066262</name>
</gene>
<dbReference type="PRINTS" id="PR00463">
    <property type="entry name" value="EP450I"/>
</dbReference>
<feature type="region of interest" description="Disordered" evidence="3">
    <location>
        <begin position="60"/>
        <end position="80"/>
    </location>
</feature>
<keyword evidence="2" id="KW-0349">Heme</keyword>
<comment type="caution">
    <text evidence="4">The sequence shown here is derived from an EMBL/GenBank/DDBJ whole genome shotgun (WGS) entry which is preliminary data.</text>
</comment>
<dbReference type="OrthoDB" id="1470350at2759"/>
<comment type="similarity">
    <text evidence="1">Belongs to the cytochrome P450 family.</text>
</comment>
<dbReference type="SUPFAM" id="SSF48264">
    <property type="entry name" value="Cytochrome P450"/>
    <property type="match status" value="1"/>
</dbReference>
<sequence length="594" mass="67303">AKIVLRKDKRFLHGDVRFSIILVPSIQSHFQILKINISKIPGFRRDNLTILYFCVHGKAVKGSSKPSSIPGPDPTTKEDGNLADISRAGSLHEYLLDIHKQYGPIASFWMGQQFVASIASADLFKEHQNVFDRPPELFKLFEILIGPKSIQYANKQDGRTRRKNYDVALTHDAIKKYYETFQIIANDLSKKFSSLVKEEHIALSQYMSAYALKVVLLTLMGDTFKDDKEVLEFRRLYDITWAETEKQLTDVPEPDSQRMKTFKDAKDKMYKIIKRTLDHRKKNPAKKGELLLIDILIENCQDEDTLLSETFSFIIGGFHTTGSLLTWCFYFLATHQDIQDKVYKEIKSVLGNDDVDHTNINDLVYLRQVIDETLRCAVIAPWAARFQDFDSELGGHKIPKNTPVIHALGVTQQDEAVWPVPNRFDPDRFSEENSKKRPSLAFQPFGFAGKRICPGYRFAYAEATVCFVSLLRKFKVNMVEGQVITPVHGLVTYPSEEILRANLEKCSDLTNIAVDVSISFSFNAFPYGALEFTVFVCQLICGRLKSPPMKIRIPISEEVTDAAVAEAIQKICMLLSEKGTAAATVAAAATHVYF</sequence>
<evidence type="ECO:0000313" key="4">
    <source>
        <dbReference type="EMBL" id="VDI39882.1"/>
    </source>
</evidence>
<dbReference type="PANTHER" id="PTHR24280">
    <property type="entry name" value="CYTOCHROME P450 20A1"/>
    <property type="match status" value="1"/>
</dbReference>
<keyword evidence="2" id="KW-0408">Iron</keyword>
<keyword evidence="2" id="KW-0479">Metal-binding</keyword>
<comment type="cofactor">
    <cofactor evidence="2">
        <name>heme</name>
        <dbReference type="ChEBI" id="CHEBI:30413"/>
    </cofactor>
</comment>
<name>A0A8B6EUB2_MYTGA</name>
<keyword evidence="5" id="KW-1185">Reference proteome</keyword>
<protein>
    <submittedName>
        <fullName evidence="4">Cytochrome P450, family 20, subfamily A</fullName>
    </submittedName>
</protein>
<feature type="compositionally biased region" description="Low complexity" evidence="3">
    <location>
        <begin position="61"/>
        <end position="70"/>
    </location>
</feature>
<dbReference type="Gene3D" id="1.10.630.10">
    <property type="entry name" value="Cytochrome P450"/>
    <property type="match status" value="1"/>
</dbReference>
<feature type="binding site" description="axial binding residue" evidence="2">
    <location>
        <position position="453"/>
    </location>
    <ligand>
        <name>heme</name>
        <dbReference type="ChEBI" id="CHEBI:30413"/>
    </ligand>
    <ligandPart>
        <name>Fe</name>
        <dbReference type="ChEBI" id="CHEBI:18248"/>
    </ligandPart>
</feature>
<feature type="non-terminal residue" evidence="4">
    <location>
        <position position="1"/>
    </location>
</feature>
<proteinExistence type="inferred from homology"/>
<dbReference type="GO" id="GO:0016705">
    <property type="term" value="F:oxidoreductase activity, acting on paired donors, with incorporation or reduction of molecular oxygen"/>
    <property type="evidence" value="ECO:0007669"/>
    <property type="project" value="InterPro"/>
</dbReference>
<dbReference type="Pfam" id="PF00067">
    <property type="entry name" value="p450"/>
    <property type="match status" value="1"/>
</dbReference>